<name>A0A225MT96_9BURK</name>
<reference evidence="3" key="1">
    <citation type="submission" date="2017-06" db="EMBL/GenBank/DDBJ databases">
        <title>Herbaspirillum phytohormonus sp. nov., isolated from the root nodule of Robinia pseudoacacia in lead-zinc mine.</title>
        <authorList>
            <person name="Fan M."/>
            <person name="Lin Y."/>
        </authorList>
    </citation>
    <scope>NUCLEOTIDE SEQUENCE [LARGE SCALE GENOMIC DNA]</scope>
    <source>
        <strain evidence="3">SC-089</strain>
    </source>
</reference>
<feature type="domain" description="CREG-like beta-barrel" evidence="1">
    <location>
        <begin position="11"/>
        <end position="146"/>
    </location>
</feature>
<evidence type="ECO:0000259" key="1">
    <source>
        <dbReference type="Pfam" id="PF13883"/>
    </source>
</evidence>
<dbReference type="Gene3D" id="2.30.110.10">
    <property type="entry name" value="Electron Transport, Fmn-binding Protein, Chain A"/>
    <property type="match status" value="1"/>
</dbReference>
<protein>
    <submittedName>
        <fullName evidence="2">Pyridoxamine 5'-phosphate oxidase</fullName>
    </submittedName>
</protein>
<organism evidence="2 3">
    <name type="scientific">Candidimonas nitroreducens</name>
    <dbReference type="NCBI Taxonomy" id="683354"/>
    <lineage>
        <taxon>Bacteria</taxon>
        <taxon>Pseudomonadati</taxon>
        <taxon>Pseudomonadota</taxon>
        <taxon>Betaproteobacteria</taxon>
        <taxon>Burkholderiales</taxon>
        <taxon>Alcaligenaceae</taxon>
        <taxon>Candidimonas</taxon>
    </lineage>
</organism>
<keyword evidence="3" id="KW-1185">Reference proteome</keyword>
<proteinExistence type="predicted"/>
<evidence type="ECO:0000313" key="3">
    <source>
        <dbReference type="Proteomes" id="UP000214603"/>
    </source>
</evidence>
<gene>
    <name evidence="2" type="ORF">CEY11_05025</name>
</gene>
<dbReference type="InterPro" id="IPR012349">
    <property type="entry name" value="Split_barrel_FMN-bd"/>
</dbReference>
<sequence>MKAETSVLIHLLHSAAAATLATQSAQMPGYPHASILPFAPDAHHCPILLVSRLAEHTRNLQADSRASLLVTPPGSHNVLEEPRLTLIGDATPLDASPTLLARYLRYQPDARRYLELGDFSFFRLQPKRARYIGGFARMGWIDQAQWGEAAVLDPAAEQACCDELAATLPAHIRLLGLDCYGADLEQGGRRQRQPFPNAPIAAPDLRATAAQVLALLT</sequence>
<comment type="caution">
    <text evidence="2">The sequence shown here is derived from an EMBL/GenBank/DDBJ whole genome shotgun (WGS) entry which is preliminary data.</text>
</comment>
<dbReference type="SUPFAM" id="SSF50475">
    <property type="entry name" value="FMN-binding split barrel"/>
    <property type="match status" value="1"/>
</dbReference>
<dbReference type="PANTHER" id="PTHR13343:SF17">
    <property type="entry name" value="CELLULAR REPRESSOR OF E1A-STIMULATED GENES, ISOFORM A"/>
    <property type="match status" value="1"/>
</dbReference>
<dbReference type="EMBL" id="NJIH01000003">
    <property type="protein sequence ID" value="OWT63683.1"/>
    <property type="molecule type" value="Genomic_DNA"/>
</dbReference>
<dbReference type="OrthoDB" id="9790961at2"/>
<dbReference type="RefSeq" id="WP_088602262.1">
    <property type="nucleotide sequence ID" value="NZ_NJIH01000003.1"/>
</dbReference>
<dbReference type="PANTHER" id="PTHR13343">
    <property type="entry name" value="CREG1 PROTEIN"/>
    <property type="match status" value="1"/>
</dbReference>
<dbReference type="GO" id="GO:0005737">
    <property type="term" value="C:cytoplasm"/>
    <property type="evidence" value="ECO:0007669"/>
    <property type="project" value="UniProtKB-ARBA"/>
</dbReference>
<dbReference type="Pfam" id="PF13883">
    <property type="entry name" value="CREG_beta-barrel"/>
    <property type="match status" value="1"/>
</dbReference>
<dbReference type="AlphaFoldDB" id="A0A225MT96"/>
<evidence type="ECO:0000313" key="2">
    <source>
        <dbReference type="EMBL" id="OWT63683.1"/>
    </source>
</evidence>
<accession>A0A225MT96</accession>
<dbReference type="Proteomes" id="UP000214603">
    <property type="component" value="Unassembled WGS sequence"/>
</dbReference>
<dbReference type="InterPro" id="IPR055343">
    <property type="entry name" value="CREG_beta-barrel"/>
</dbReference>